<sequence length="148" mass="15714">MNSLILEFDRLPHPCGSALNSWEALRIIAITAISLGLIKGAIMKFPSILSAKSLVLTGALIFSTAGILHAQGYDQGGSMQKPDNSTQSGTSGGGSDYGTKRDEKKSGYDGSRRSSDNSRYSTDGTERYDDKDESAGTDGTGPKLKGRY</sequence>
<feature type="compositionally biased region" description="Basic and acidic residues" evidence="1">
    <location>
        <begin position="98"/>
        <end position="116"/>
    </location>
</feature>
<feature type="compositionally biased region" description="Basic and acidic residues" evidence="1">
    <location>
        <begin position="124"/>
        <end position="134"/>
    </location>
</feature>
<evidence type="ECO:0000313" key="2">
    <source>
        <dbReference type="EMBL" id="ARO87929.1"/>
    </source>
</evidence>
<keyword evidence="3" id="KW-1185">Reference proteome</keyword>
<name>A0A1W6SQ57_9PROT</name>
<proteinExistence type="predicted"/>
<protein>
    <submittedName>
        <fullName evidence="2">Uncharacterized protein</fullName>
    </submittedName>
</protein>
<dbReference type="AlphaFoldDB" id="A0A1W6SQ57"/>
<evidence type="ECO:0000256" key="1">
    <source>
        <dbReference type="SAM" id="MobiDB-lite"/>
    </source>
</evidence>
<dbReference type="EMBL" id="CP021106">
    <property type="protein sequence ID" value="ARO87929.1"/>
    <property type="molecule type" value="Genomic_DNA"/>
</dbReference>
<dbReference type="KEGG" id="nlc:EBAPG3_009195"/>
<accession>A0A1W6SQ57</accession>
<evidence type="ECO:0000313" key="3">
    <source>
        <dbReference type="Proteomes" id="UP000012179"/>
    </source>
</evidence>
<reference evidence="2 3" key="1">
    <citation type="journal article" date="2015" name="Int. J. Syst. Evol. Microbiol.">
        <title>Nitrosospira lacus sp. nov., a psychrotolerant, ammonia-oxidizing bacterium from sandy lake sediment.</title>
        <authorList>
            <person name="Urakawa H."/>
            <person name="Garcia J.C."/>
            <person name="Nielsen J.L."/>
            <person name="Le V.Q."/>
            <person name="Kozlowski J.A."/>
            <person name="Stein L.Y."/>
            <person name="Lim C.K."/>
            <person name="Pommerening-Roser A."/>
            <person name="Martens-Habbena W."/>
            <person name="Stahl D.A."/>
            <person name="Klotz M.G."/>
        </authorList>
    </citation>
    <scope>NUCLEOTIDE SEQUENCE [LARGE SCALE GENOMIC DNA]</scope>
    <source>
        <strain evidence="2 3">APG3</strain>
    </source>
</reference>
<organism evidence="2 3">
    <name type="scientific">Nitrosospira lacus</name>
    <dbReference type="NCBI Taxonomy" id="1288494"/>
    <lineage>
        <taxon>Bacteria</taxon>
        <taxon>Pseudomonadati</taxon>
        <taxon>Pseudomonadota</taxon>
        <taxon>Betaproteobacteria</taxon>
        <taxon>Nitrosomonadales</taxon>
        <taxon>Nitrosomonadaceae</taxon>
        <taxon>Nitrosospira</taxon>
    </lineage>
</organism>
<feature type="region of interest" description="Disordered" evidence="1">
    <location>
        <begin position="73"/>
        <end position="148"/>
    </location>
</feature>
<gene>
    <name evidence="2" type="ORF">EBAPG3_009195</name>
</gene>
<dbReference type="Proteomes" id="UP000012179">
    <property type="component" value="Chromosome"/>
</dbReference>